<keyword evidence="2" id="KW-1185">Reference proteome</keyword>
<dbReference type="RefSeq" id="WP_081471844.1">
    <property type="nucleotide sequence ID" value="NZ_CP025958.1"/>
</dbReference>
<dbReference type="OrthoDB" id="5431593at2"/>
<evidence type="ECO:0000313" key="1">
    <source>
        <dbReference type="EMBL" id="AWM39214.1"/>
    </source>
</evidence>
<dbReference type="SUPFAM" id="SSF56784">
    <property type="entry name" value="HAD-like"/>
    <property type="match status" value="1"/>
</dbReference>
<name>A0A2Z3HC23_9BACT</name>
<gene>
    <name evidence="1" type="ORF">C1280_20990</name>
</gene>
<sequence>MRISFDLDDTLICYHNGARHDPNRVWWLLRGWLHEPQRSGAGALLRELGRDHELWVYTTSYRDPRTVWWWLRCYGVRLGYVVNQYRHERTFGRRGPSKCPAQFGIHLHIDDSWGVWEENRWDRNVCVVSPHDPDWADRVRAAVACVARKEPPPVPPEVPEEYRARGWV</sequence>
<dbReference type="KEGG" id="gog:C1280_20990"/>
<accession>A0A2Z3HC23</accession>
<evidence type="ECO:0000313" key="2">
    <source>
        <dbReference type="Proteomes" id="UP000245802"/>
    </source>
</evidence>
<dbReference type="EMBL" id="CP025958">
    <property type="protein sequence ID" value="AWM39214.1"/>
    <property type="molecule type" value="Genomic_DNA"/>
</dbReference>
<dbReference type="AlphaFoldDB" id="A0A2Z3HC23"/>
<evidence type="ECO:0008006" key="3">
    <source>
        <dbReference type="Google" id="ProtNLM"/>
    </source>
</evidence>
<dbReference type="Proteomes" id="UP000245802">
    <property type="component" value="Chromosome"/>
</dbReference>
<protein>
    <recommendedName>
        <fullName evidence="3">Phosphoprotein phosphatase</fullName>
    </recommendedName>
</protein>
<reference evidence="1 2" key="1">
    <citation type="submission" date="2018-01" db="EMBL/GenBank/DDBJ databases">
        <title>G. obscuriglobus.</title>
        <authorList>
            <person name="Franke J."/>
            <person name="Blomberg W."/>
            <person name="Selmecki A."/>
        </authorList>
    </citation>
    <scope>NUCLEOTIDE SEQUENCE [LARGE SCALE GENOMIC DNA]</scope>
    <source>
        <strain evidence="1 2">DSM 5831</strain>
    </source>
</reference>
<organism evidence="1 2">
    <name type="scientific">Gemmata obscuriglobus</name>
    <dbReference type="NCBI Taxonomy" id="114"/>
    <lineage>
        <taxon>Bacteria</taxon>
        <taxon>Pseudomonadati</taxon>
        <taxon>Planctomycetota</taxon>
        <taxon>Planctomycetia</taxon>
        <taxon>Gemmatales</taxon>
        <taxon>Gemmataceae</taxon>
        <taxon>Gemmata</taxon>
    </lineage>
</organism>
<dbReference type="InterPro" id="IPR036412">
    <property type="entry name" value="HAD-like_sf"/>
</dbReference>
<proteinExistence type="predicted"/>